<evidence type="ECO:0000313" key="3">
    <source>
        <dbReference type="EMBL" id="CAL93265.1"/>
    </source>
</evidence>
<protein>
    <submittedName>
        <fullName evidence="3">DNA-binding response regulator, LuxR family</fullName>
    </submittedName>
</protein>
<sequence>MSRHFFLTRNGFSSPRWTEAFPHAVVAANADGVAPAAGDRVWLCAELPDWRSRIGTLAAAGVIVVVLSLQPDESEGLAALELGARGYAHGLATAALLQEIDTVVSHGGLWVGETLMGRLLTALRPRLPATRTDVLAGLSPREAEVARAVAAGMTNKEVARTLGVTERTVKAHLGAIFEKLGVRDRLQLVLRVGASQAAAATAP</sequence>
<name>A1K360_AZOSB</name>
<dbReference type="eggNOG" id="COG2197">
    <property type="taxonomic scope" value="Bacteria"/>
</dbReference>
<dbReference type="PRINTS" id="PR00038">
    <property type="entry name" value="HTHLUXR"/>
</dbReference>
<dbReference type="PANTHER" id="PTHR43214:SF38">
    <property type="entry name" value="NITRATE_NITRITE RESPONSE REGULATOR PROTEIN NARL"/>
    <property type="match status" value="1"/>
</dbReference>
<accession>A1K360</accession>
<dbReference type="KEGG" id="azo:azo0648"/>
<gene>
    <name evidence="3" type="ordered locus">azo0648</name>
</gene>
<dbReference type="Proteomes" id="UP000002588">
    <property type="component" value="Chromosome"/>
</dbReference>
<keyword evidence="1 3" id="KW-0238">DNA-binding</keyword>
<dbReference type="InterPro" id="IPR039420">
    <property type="entry name" value="WalR-like"/>
</dbReference>
<dbReference type="CDD" id="cd06170">
    <property type="entry name" value="LuxR_C_like"/>
    <property type="match status" value="1"/>
</dbReference>
<dbReference type="PROSITE" id="PS50043">
    <property type="entry name" value="HTH_LUXR_2"/>
    <property type="match status" value="1"/>
</dbReference>
<feature type="domain" description="HTH luxR-type" evidence="2">
    <location>
        <begin position="131"/>
        <end position="196"/>
    </location>
</feature>
<dbReference type="InterPro" id="IPR016032">
    <property type="entry name" value="Sig_transdc_resp-reg_C-effctor"/>
</dbReference>
<dbReference type="AlphaFoldDB" id="A1K360"/>
<dbReference type="Pfam" id="PF00196">
    <property type="entry name" value="GerE"/>
    <property type="match status" value="1"/>
</dbReference>
<reference evidence="3 4" key="1">
    <citation type="journal article" date="2006" name="Nat. Biotechnol.">
        <title>Complete genome of the mutualistic, N2-fixing grass endophyte Azoarcus sp. strain BH72.</title>
        <authorList>
            <person name="Krause A."/>
            <person name="Ramakumar A."/>
            <person name="Bartels D."/>
            <person name="Battistoni F."/>
            <person name="Bekel T."/>
            <person name="Boch J."/>
            <person name="Boehm M."/>
            <person name="Friedrich F."/>
            <person name="Hurek T."/>
            <person name="Krause L."/>
            <person name="Linke B."/>
            <person name="McHardy A.C."/>
            <person name="Sarkar A."/>
            <person name="Schneiker S."/>
            <person name="Syed A.A."/>
            <person name="Thauer R."/>
            <person name="Vorhoelter F.-J."/>
            <person name="Weidner S."/>
            <person name="Puehler A."/>
            <person name="Reinhold-Hurek B."/>
            <person name="Kaiser O."/>
            <person name="Goesmann A."/>
        </authorList>
    </citation>
    <scope>NUCLEOTIDE SEQUENCE [LARGE SCALE GENOMIC DNA]</scope>
    <source>
        <strain evidence="3 4">BH72</strain>
    </source>
</reference>
<dbReference type="Gene3D" id="3.40.50.2300">
    <property type="match status" value="1"/>
</dbReference>
<evidence type="ECO:0000256" key="1">
    <source>
        <dbReference type="ARBA" id="ARBA00023125"/>
    </source>
</evidence>
<dbReference type="GO" id="GO:0006355">
    <property type="term" value="P:regulation of DNA-templated transcription"/>
    <property type="evidence" value="ECO:0007669"/>
    <property type="project" value="InterPro"/>
</dbReference>
<dbReference type="InterPro" id="IPR000792">
    <property type="entry name" value="Tscrpt_reg_LuxR_C"/>
</dbReference>
<evidence type="ECO:0000313" key="4">
    <source>
        <dbReference type="Proteomes" id="UP000002588"/>
    </source>
</evidence>
<dbReference type="GO" id="GO:0003677">
    <property type="term" value="F:DNA binding"/>
    <property type="evidence" value="ECO:0007669"/>
    <property type="project" value="UniProtKB-KW"/>
</dbReference>
<dbReference type="EMBL" id="AM406670">
    <property type="protein sequence ID" value="CAL93265.1"/>
    <property type="molecule type" value="Genomic_DNA"/>
</dbReference>
<dbReference type="STRING" id="62928.azo0648"/>
<dbReference type="SMART" id="SM00421">
    <property type="entry name" value="HTH_LUXR"/>
    <property type="match status" value="1"/>
</dbReference>
<evidence type="ECO:0000259" key="2">
    <source>
        <dbReference type="PROSITE" id="PS50043"/>
    </source>
</evidence>
<dbReference type="HOGENOM" id="CLU_000445_90_8_4"/>
<dbReference type="PANTHER" id="PTHR43214">
    <property type="entry name" value="TWO-COMPONENT RESPONSE REGULATOR"/>
    <property type="match status" value="1"/>
</dbReference>
<keyword evidence="4" id="KW-1185">Reference proteome</keyword>
<dbReference type="RefSeq" id="WP_011764383.1">
    <property type="nucleotide sequence ID" value="NC_008702.1"/>
</dbReference>
<dbReference type="SUPFAM" id="SSF46894">
    <property type="entry name" value="C-terminal effector domain of the bipartite response regulators"/>
    <property type="match status" value="1"/>
</dbReference>
<organism evidence="3 4">
    <name type="scientific">Azoarcus sp. (strain BH72)</name>
    <dbReference type="NCBI Taxonomy" id="418699"/>
    <lineage>
        <taxon>Bacteria</taxon>
        <taxon>Pseudomonadati</taxon>
        <taxon>Pseudomonadota</taxon>
        <taxon>Betaproteobacteria</taxon>
        <taxon>Rhodocyclales</taxon>
        <taxon>Zoogloeaceae</taxon>
        <taxon>Azoarcus</taxon>
    </lineage>
</organism>
<proteinExistence type="predicted"/>
<dbReference type="PROSITE" id="PS00622">
    <property type="entry name" value="HTH_LUXR_1"/>
    <property type="match status" value="1"/>
</dbReference>